<comment type="similarity">
    <text evidence="4">Belongs to the HRD1 family.</text>
</comment>
<evidence type="ECO:0000256" key="4">
    <source>
        <dbReference type="ARBA" id="ARBA00010089"/>
    </source>
</evidence>
<dbReference type="InterPro" id="IPR058051">
    <property type="entry name" value="Znf_RING_synoviolin"/>
</dbReference>
<dbReference type="GO" id="GO:0036503">
    <property type="term" value="P:ERAD pathway"/>
    <property type="evidence" value="ECO:0007669"/>
    <property type="project" value="TreeGrafter"/>
</dbReference>
<evidence type="ECO:0000256" key="14">
    <source>
        <dbReference type="ARBA" id="ARBA00023136"/>
    </source>
</evidence>
<dbReference type="InterPro" id="IPR050731">
    <property type="entry name" value="HRD1_E3_ubiq-ligases"/>
</dbReference>
<reference evidence="19 20" key="1">
    <citation type="journal article" name="Sci. Rep.">
        <title>Genome-scale phylogenetic analyses confirm Olpidium as the closest living zoosporic fungus to the non-flagellated, terrestrial fungi.</title>
        <authorList>
            <person name="Chang Y."/>
            <person name="Rochon D."/>
            <person name="Sekimoto S."/>
            <person name="Wang Y."/>
            <person name="Chovatia M."/>
            <person name="Sandor L."/>
            <person name="Salamov A."/>
            <person name="Grigoriev I.V."/>
            <person name="Stajich J.E."/>
            <person name="Spatafora J.W."/>
        </authorList>
    </citation>
    <scope>NUCLEOTIDE SEQUENCE [LARGE SCALE GENOMIC DNA]</scope>
    <source>
        <strain evidence="19">S191</strain>
    </source>
</reference>
<keyword evidence="13 17" id="KW-1133">Transmembrane helix</keyword>
<evidence type="ECO:0000256" key="1">
    <source>
        <dbReference type="ARBA" id="ARBA00000900"/>
    </source>
</evidence>
<evidence type="ECO:0000256" key="13">
    <source>
        <dbReference type="ARBA" id="ARBA00022989"/>
    </source>
</evidence>
<dbReference type="CDD" id="cd16479">
    <property type="entry name" value="RING-H2_synoviolin"/>
    <property type="match status" value="1"/>
</dbReference>
<comment type="pathway">
    <text evidence="3">Protein modification; protein ubiquitination.</text>
</comment>
<evidence type="ECO:0000256" key="10">
    <source>
        <dbReference type="ARBA" id="ARBA00022786"/>
    </source>
</evidence>
<dbReference type="InterPro" id="IPR013083">
    <property type="entry name" value="Znf_RING/FYVE/PHD"/>
</dbReference>
<dbReference type="EMBL" id="JAEFCI010000325">
    <property type="protein sequence ID" value="KAG5463629.1"/>
    <property type="molecule type" value="Genomic_DNA"/>
</dbReference>
<keyword evidence="10" id="KW-0833">Ubl conjugation pathway</keyword>
<dbReference type="GO" id="GO:0008270">
    <property type="term" value="F:zinc ion binding"/>
    <property type="evidence" value="ECO:0007669"/>
    <property type="project" value="UniProtKB-KW"/>
</dbReference>
<dbReference type="EC" id="2.3.2.27" evidence="5"/>
<keyword evidence="11" id="KW-0256">Endoplasmic reticulum</keyword>
<keyword evidence="12" id="KW-0862">Zinc</keyword>
<gene>
    <name evidence="19" type="ORF">BJ554DRAFT_5877</name>
</gene>
<keyword evidence="6" id="KW-0808">Transferase</keyword>
<evidence type="ECO:0000256" key="6">
    <source>
        <dbReference type="ARBA" id="ARBA00022679"/>
    </source>
</evidence>
<evidence type="ECO:0000256" key="7">
    <source>
        <dbReference type="ARBA" id="ARBA00022692"/>
    </source>
</evidence>
<feature type="region of interest" description="Disordered" evidence="16">
    <location>
        <begin position="226"/>
        <end position="257"/>
    </location>
</feature>
<keyword evidence="14 17" id="KW-0472">Membrane</keyword>
<dbReference type="GO" id="GO:0061630">
    <property type="term" value="F:ubiquitin protein ligase activity"/>
    <property type="evidence" value="ECO:0007669"/>
    <property type="project" value="UniProtKB-EC"/>
</dbReference>
<feature type="compositionally biased region" description="Polar residues" evidence="16">
    <location>
        <begin position="412"/>
        <end position="421"/>
    </location>
</feature>
<evidence type="ECO:0000256" key="8">
    <source>
        <dbReference type="ARBA" id="ARBA00022723"/>
    </source>
</evidence>
<proteinExistence type="inferred from homology"/>
<dbReference type="SMART" id="SM00184">
    <property type="entry name" value="RING"/>
    <property type="match status" value="1"/>
</dbReference>
<dbReference type="GO" id="GO:0005789">
    <property type="term" value="C:endoplasmic reticulum membrane"/>
    <property type="evidence" value="ECO:0007669"/>
    <property type="project" value="UniProtKB-SubCell"/>
</dbReference>
<sequence>MVTLLNLLGFIDALLTAYAVNVYRKKGPNMMIMFGFEYTILFASVIATAVKYMLHVIDMRTEEPWEDKSIYVFYLELASDFVKLITYMVFFSLILTFYGLPLHIVRDVYLTLRSFMNKCRDLVRYRRATRNMNERYPDATEEELARMTDRTCIICREEMRRAGAPATANALAADADLARPDRPAATPLRGETPKKLPCGHIFHFHCLRSWLERQQSCPTCRRPVLQEEIPPTQPPNRPGGGAQLGRANNPPAGQRPFQLRPEHLAAQPAGVPAGFPGVAGGPPVLAAGLRPAVYFPARQPAAERQEQQRRQQDGREAGSPSAALASPATQTGQAGDGTTLAAGAGEGVPPPNPPHGPGLAGGEAQPAAPAYPPPYHPHLIPLFPLPVPGGATMIFQQQFGDAQGHAPGAVPSQPSSTTSGTEGLMSSIGSRLPPDVQLTEEQIRVLGERTRDGLVERLRMLEDIDSHIWNTMTAIVRTLSAMDAGAGAGGTTSTASGATERSATERDAESSGAAERGAESSDVAERVAELSGAATVAPEESAALPPADPLSAAGSAKAGPWTAWDTPDKEHSGISSGSTPTGTAAVDKGKGRSKDEAD</sequence>
<organism evidence="19 20">
    <name type="scientific">Olpidium bornovanus</name>
    <dbReference type="NCBI Taxonomy" id="278681"/>
    <lineage>
        <taxon>Eukaryota</taxon>
        <taxon>Fungi</taxon>
        <taxon>Fungi incertae sedis</taxon>
        <taxon>Olpidiomycota</taxon>
        <taxon>Olpidiomycotina</taxon>
        <taxon>Olpidiomycetes</taxon>
        <taxon>Olpidiales</taxon>
        <taxon>Olpidiaceae</taxon>
        <taxon>Olpidium</taxon>
    </lineage>
</organism>
<feature type="compositionally biased region" description="Low complexity" evidence="16">
    <location>
        <begin position="537"/>
        <end position="556"/>
    </location>
</feature>
<evidence type="ECO:0000256" key="11">
    <source>
        <dbReference type="ARBA" id="ARBA00022824"/>
    </source>
</evidence>
<feature type="compositionally biased region" description="Low complexity" evidence="16">
    <location>
        <begin position="573"/>
        <end position="583"/>
    </location>
</feature>
<comment type="catalytic activity">
    <reaction evidence="1">
        <text>S-ubiquitinyl-[E2 ubiquitin-conjugating enzyme]-L-cysteine + [acceptor protein]-L-lysine = [E2 ubiquitin-conjugating enzyme]-L-cysteine + N(6)-ubiquitinyl-[acceptor protein]-L-lysine.</text>
        <dbReference type="EC" id="2.3.2.27"/>
    </reaction>
</comment>
<evidence type="ECO:0000313" key="20">
    <source>
        <dbReference type="Proteomes" id="UP000673691"/>
    </source>
</evidence>
<feature type="domain" description="RING-type" evidence="18">
    <location>
        <begin position="152"/>
        <end position="221"/>
    </location>
</feature>
<feature type="compositionally biased region" description="Basic and acidic residues" evidence="16">
    <location>
        <begin position="587"/>
        <end position="598"/>
    </location>
</feature>
<keyword evidence="9 15" id="KW-0863">Zinc-finger</keyword>
<evidence type="ECO:0000256" key="15">
    <source>
        <dbReference type="PROSITE-ProRule" id="PRU00175"/>
    </source>
</evidence>
<dbReference type="InterPro" id="IPR057992">
    <property type="entry name" value="TPR_SYVN1_N"/>
</dbReference>
<feature type="compositionally biased region" description="Basic and acidic residues" evidence="16">
    <location>
        <begin position="301"/>
        <end position="316"/>
    </location>
</feature>
<dbReference type="GO" id="GO:0043161">
    <property type="term" value="P:proteasome-mediated ubiquitin-dependent protein catabolic process"/>
    <property type="evidence" value="ECO:0007669"/>
    <property type="project" value="TreeGrafter"/>
</dbReference>
<feature type="region of interest" description="Disordered" evidence="16">
    <location>
        <begin position="299"/>
        <end position="372"/>
    </location>
</feature>
<feature type="transmembrane region" description="Helical" evidence="17">
    <location>
        <begin position="84"/>
        <end position="105"/>
    </location>
</feature>
<dbReference type="SUPFAM" id="SSF57850">
    <property type="entry name" value="RING/U-box"/>
    <property type="match status" value="1"/>
</dbReference>
<evidence type="ECO:0000313" key="19">
    <source>
        <dbReference type="EMBL" id="KAG5463629.1"/>
    </source>
</evidence>
<comment type="subcellular location">
    <subcellularLocation>
        <location evidence="2">Endoplasmic reticulum membrane</location>
        <topology evidence="2">Multi-pass membrane protein</topology>
    </subcellularLocation>
</comment>
<keyword evidence="8" id="KW-0479">Metal-binding</keyword>
<dbReference type="Pfam" id="PF25563">
    <property type="entry name" value="TPR_SYVN1_N"/>
    <property type="match status" value="1"/>
</dbReference>
<evidence type="ECO:0000256" key="16">
    <source>
        <dbReference type="SAM" id="MobiDB-lite"/>
    </source>
</evidence>
<dbReference type="PANTHER" id="PTHR22763:SF184">
    <property type="entry name" value="E3 UBIQUITIN-PROTEIN LIGASE SYNOVIOLIN"/>
    <property type="match status" value="1"/>
</dbReference>
<comment type="caution">
    <text evidence="19">The sequence shown here is derived from an EMBL/GenBank/DDBJ whole genome shotgun (WGS) entry which is preliminary data.</text>
</comment>
<evidence type="ECO:0000256" key="17">
    <source>
        <dbReference type="SAM" id="Phobius"/>
    </source>
</evidence>
<dbReference type="PANTHER" id="PTHR22763">
    <property type="entry name" value="RING ZINC FINGER PROTEIN"/>
    <property type="match status" value="1"/>
</dbReference>
<evidence type="ECO:0000256" key="9">
    <source>
        <dbReference type="ARBA" id="ARBA00022771"/>
    </source>
</evidence>
<feature type="transmembrane region" description="Helical" evidence="17">
    <location>
        <begin position="35"/>
        <end position="54"/>
    </location>
</feature>
<dbReference type="OrthoDB" id="7759664at2759"/>
<dbReference type="Proteomes" id="UP000673691">
    <property type="component" value="Unassembled WGS sequence"/>
</dbReference>
<feature type="compositionally biased region" description="Basic and acidic residues" evidence="16">
    <location>
        <begin position="516"/>
        <end position="528"/>
    </location>
</feature>
<evidence type="ECO:0000256" key="5">
    <source>
        <dbReference type="ARBA" id="ARBA00012483"/>
    </source>
</evidence>
<feature type="region of interest" description="Disordered" evidence="16">
    <location>
        <begin position="486"/>
        <end position="598"/>
    </location>
</feature>
<keyword evidence="7 17" id="KW-0812">Transmembrane</keyword>
<evidence type="ECO:0000256" key="12">
    <source>
        <dbReference type="ARBA" id="ARBA00022833"/>
    </source>
</evidence>
<dbReference type="PROSITE" id="PS50089">
    <property type="entry name" value="ZF_RING_2"/>
    <property type="match status" value="1"/>
</dbReference>
<dbReference type="AlphaFoldDB" id="A0A8H8DM50"/>
<dbReference type="InterPro" id="IPR001841">
    <property type="entry name" value="Znf_RING"/>
</dbReference>
<feature type="transmembrane region" description="Helical" evidence="17">
    <location>
        <begin position="6"/>
        <end position="23"/>
    </location>
</feature>
<feature type="region of interest" description="Disordered" evidence="16">
    <location>
        <begin position="402"/>
        <end position="432"/>
    </location>
</feature>
<accession>A0A8H8DM50</accession>
<dbReference type="Pfam" id="PF13639">
    <property type="entry name" value="zf-RING_2"/>
    <property type="match status" value="1"/>
</dbReference>
<keyword evidence="20" id="KW-1185">Reference proteome</keyword>
<feature type="compositionally biased region" description="Low complexity" evidence="16">
    <location>
        <begin position="317"/>
        <end position="343"/>
    </location>
</feature>
<evidence type="ECO:0000259" key="18">
    <source>
        <dbReference type="PROSITE" id="PS50089"/>
    </source>
</evidence>
<evidence type="ECO:0000256" key="3">
    <source>
        <dbReference type="ARBA" id="ARBA00004906"/>
    </source>
</evidence>
<dbReference type="Gene3D" id="3.30.40.10">
    <property type="entry name" value="Zinc/RING finger domain, C3HC4 (zinc finger)"/>
    <property type="match status" value="1"/>
</dbReference>
<evidence type="ECO:0000256" key="2">
    <source>
        <dbReference type="ARBA" id="ARBA00004477"/>
    </source>
</evidence>
<name>A0A8H8DM50_9FUNG</name>
<protein>
    <recommendedName>
        <fullName evidence="5">RING-type E3 ubiquitin transferase</fullName>
        <ecNumber evidence="5">2.3.2.27</ecNumber>
    </recommendedName>
</protein>